<feature type="transmembrane region" description="Helical" evidence="1">
    <location>
        <begin position="59"/>
        <end position="80"/>
    </location>
</feature>
<evidence type="ECO:0000313" key="3">
    <source>
        <dbReference type="EMBL" id="KTD70364.1"/>
    </source>
</evidence>
<feature type="transmembrane region" description="Helical" evidence="1">
    <location>
        <begin position="385"/>
        <end position="408"/>
    </location>
</feature>
<feature type="transmembrane region" description="Helical" evidence="1">
    <location>
        <begin position="33"/>
        <end position="52"/>
    </location>
</feature>
<dbReference type="EMBL" id="LNYU01000002">
    <property type="protein sequence ID" value="KTD70364.1"/>
    <property type="molecule type" value="Genomic_DNA"/>
</dbReference>
<dbReference type="PATRIC" id="fig|45074.5.peg.52"/>
<evidence type="ECO:0000313" key="4">
    <source>
        <dbReference type="Proteomes" id="UP000054703"/>
    </source>
</evidence>
<name>A0A0W0ZM21_9GAMM</name>
<dbReference type="RefSeq" id="WP_058512538.1">
    <property type="nucleotide sequence ID" value="NZ_CAAAIH010000031.1"/>
</dbReference>
<comment type="caution">
    <text evidence="3">The sequence shown here is derived from an EMBL/GenBank/DDBJ whole genome shotgun (WGS) entry which is preliminary data.</text>
</comment>
<gene>
    <name evidence="3" type="ORF">Lsan_0046</name>
</gene>
<dbReference type="AlphaFoldDB" id="A0A0W0ZM21"/>
<dbReference type="STRING" id="45074.Lsan_0046"/>
<feature type="transmembrane region" description="Helical" evidence="1">
    <location>
        <begin position="343"/>
        <end position="365"/>
    </location>
</feature>
<accession>A0A0W0ZM21</accession>
<feature type="transmembrane region" description="Helical" evidence="1">
    <location>
        <begin position="429"/>
        <end position="447"/>
    </location>
</feature>
<reference evidence="3 4" key="1">
    <citation type="submission" date="2015-11" db="EMBL/GenBank/DDBJ databases">
        <title>Genomic analysis of 38 Legionella species identifies large and diverse effector repertoires.</title>
        <authorList>
            <person name="Burstein D."/>
            <person name="Amaro F."/>
            <person name="Zusman T."/>
            <person name="Lifshitz Z."/>
            <person name="Cohen O."/>
            <person name="Gilbert J.A."/>
            <person name="Pupko T."/>
            <person name="Shuman H.A."/>
            <person name="Segal G."/>
        </authorList>
    </citation>
    <scope>NUCLEOTIDE SEQUENCE [LARGE SCALE GENOMIC DNA]</scope>
    <source>
        <strain evidence="3 4">SC-63-C7</strain>
    </source>
</reference>
<evidence type="ECO:0000256" key="1">
    <source>
        <dbReference type="SAM" id="Phobius"/>
    </source>
</evidence>
<sequence>MSPLLIYTPQNGEYLKTVLDAVVTLLGEETFKTGIDIIMILAVSVVGYQYVMGKKLGSLVQFVVLSFFVSYCLLGIRVPAAIIDMQYEANGAGPALTVDHVPLGIALPAALISGMGYGVTRAFSDVFHMTNDLDYIKSGMIFGSRTWLAATNTRLSMSPDLASDMSAYIRQCIFSAKLLASHQITPQELINSDNLSKTYFENPSPVYRVVLQDGRNLSCGEAAKDLKERLPNAAKLELERLAHLLTLDNTQKDNPDTSSQTASDKFTRIYEAAHQYYMNISTNAASVLTQNILINATRDAAADAFAFSGADAELMNYTNTDSMQKMHVAEANSFWLASYRLPYYMTVMWIVTLCIFPLVVLIALIPSMQNVYSIYLKSQIYLWSWPPMFIIIHFLVSLASSSIITVFGQKTGGVTFSNIDSLASFHSNFAYTAGALAASVPFIALYITKGLGQILSTSSQHFGGMMQSLSSSEAQSAATGNVSMANYSGWNMNYENTSHHNLSANKHDSNWTHLHGMHTMQMESGVLKTMTGSGDAVFDVSPAMTRSPVHISDTKALSGSLNQAFEESRQAAANESQHYQTALSNFSHRAVQLSKLQGHDMRLGDSVSENESGQYSQALSTMAHIAADVAKREGISQEDALARMTSAGLNAHAGVSSEKSMLGSIGRFAFGVTGGVDGHAKLERSSTSTDRYHEGTDSVVSAKEANDFNQALNYVNHFAQSHHLDNSYSQGASLSNQIGADLRDAQTASHNFDASMSHAARISTARSYVESNSKQITADLNQAFVGFVASRTTQDERDELYSRPGDMASLQKLQALGNEFLSKQRDGLIARFGNADKTAHLDSLYQHGSAPLKAKEGELGVHYKHNDSALQNAAKTKELGVDLASAEGFKNRIDKQIDASVKTTNQGGGQLQAQYQQAVHTTNKDMTEGKKLGQANLNPIVPEALTKWADHHDKSAPKKELIHE</sequence>
<dbReference type="OrthoDB" id="5555296at2"/>
<dbReference type="Proteomes" id="UP000054703">
    <property type="component" value="Unassembled WGS sequence"/>
</dbReference>
<feature type="domain" description="TraG N-terminal Proteobacteria" evidence="2">
    <location>
        <begin position="6"/>
        <end position="468"/>
    </location>
</feature>
<protein>
    <submittedName>
        <fullName evidence="3">Putative sex pilus assembly and mating pair protein TraG</fullName>
    </submittedName>
</protein>
<keyword evidence="4" id="KW-1185">Reference proteome</keyword>
<feature type="transmembrane region" description="Helical" evidence="1">
    <location>
        <begin position="100"/>
        <end position="119"/>
    </location>
</feature>
<evidence type="ECO:0000259" key="2">
    <source>
        <dbReference type="Pfam" id="PF07916"/>
    </source>
</evidence>
<proteinExistence type="predicted"/>
<organism evidence="3 4">
    <name type="scientific">Legionella santicrucis</name>
    <dbReference type="NCBI Taxonomy" id="45074"/>
    <lineage>
        <taxon>Bacteria</taxon>
        <taxon>Pseudomonadati</taxon>
        <taxon>Pseudomonadota</taxon>
        <taxon>Gammaproteobacteria</taxon>
        <taxon>Legionellales</taxon>
        <taxon>Legionellaceae</taxon>
        <taxon>Legionella</taxon>
    </lineage>
</organism>
<dbReference type="Pfam" id="PF07916">
    <property type="entry name" value="TraG_N"/>
    <property type="match status" value="1"/>
</dbReference>
<dbReference type="InterPro" id="IPR012931">
    <property type="entry name" value="TraG_N_Proteobacteria"/>
</dbReference>
<keyword evidence="1" id="KW-1133">Transmembrane helix</keyword>
<keyword evidence="1" id="KW-0812">Transmembrane</keyword>
<keyword evidence="1" id="KW-0472">Membrane</keyword>